<dbReference type="eggNOG" id="arCOG00506">
    <property type="taxonomic scope" value="Archaea"/>
</dbReference>
<name>H2C448_9CREN</name>
<dbReference type="SUPFAM" id="SSF56281">
    <property type="entry name" value="Metallo-hydrolase/oxidoreductase"/>
    <property type="match status" value="1"/>
</dbReference>
<dbReference type="InterPro" id="IPR036866">
    <property type="entry name" value="RibonucZ/Hydroxyglut_hydro"/>
</dbReference>
<keyword evidence="3" id="KW-1185">Reference proteome</keyword>
<dbReference type="HOGENOM" id="CLU_066633_0_0_2"/>
<dbReference type="Pfam" id="PF19583">
    <property type="entry name" value="ODP"/>
    <property type="match status" value="1"/>
</dbReference>
<evidence type="ECO:0000259" key="1">
    <source>
        <dbReference type="SMART" id="SM00849"/>
    </source>
</evidence>
<dbReference type="InterPro" id="IPR001279">
    <property type="entry name" value="Metallo-B-lactamas"/>
</dbReference>
<dbReference type="CDD" id="cd07709">
    <property type="entry name" value="flavodiiron_proteins_MBL-fold"/>
    <property type="match status" value="1"/>
</dbReference>
<protein>
    <submittedName>
        <fullName evidence="2">Putative flavoprotein</fullName>
    </submittedName>
</protein>
<dbReference type="InterPro" id="IPR045761">
    <property type="entry name" value="ODP_dom"/>
</dbReference>
<dbReference type="STRING" id="671065.MetMK1DRAFT_00014470"/>
<dbReference type="EMBL" id="JH597761">
    <property type="protein sequence ID" value="EHP70943.1"/>
    <property type="molecule type" value="Genomic_DNA"/>
</dbReference>
<proteinExistence type="predicted"/>
<accession>H2C448</accession>
<dbReference type="OrthoDB" id="6433at2157"/>
<gene>
    <name evidence="2" type="ORF">MetMK1DRAFT_00014470</name>
</gene>
<dbReference type="Gene3D" id="3.60.15.10">
    <property type="entry name" value="Ribonuclease Z/Hydroxyacylglutathione hydrolase-like"/>
    <property type="match status" value="1"/>
</dbReference>
<evidence type="ECO:0000313" key="2">
    <source>
        <dbReference type="EMBL" id="EHP70943.1"/>
    </source>
</evidence>
<sequence length="252" mass="28962">MKVHKPYVIFEEKDHSFIWLGLDESDAEKGVLTNQYLIRDGEKGAILDAGGYFVFERVLNSVQEFLKPENISLLLFSHQDPDVVGALNLWVDVAPNAQIYVSELWERFLPHLGQEVSEKINEIPDMGMRIPFGSSFIEAIPAHFLHSPGNFHFYDPISRGYFSGDMGAAIFPKGTWYLIVEDFEEHAKLMEAFHRRYIPSRKAIELWLNRIRGLQIDFIAPQHGSVFQGDNVKKFLQWMSSLDKVGLDLLTF</sequence>
<feature type="domain" description="Metallo-beta-lactamase" evidence="1">
    <location>
        <begin position="32"/>
        <end position="223"/>
    </location>
</feature>
<dbReference type="RefSeq" id="WP_009071918.1">
    <property type="nucleotide sequence ID" value="NZ_JH597761.1"/>
</dbReference>
<reference evidence="2 3" key="1">
    <citation type="submission" date="2012-01" db="EMBL/GenBank/DDBJ databases">
        <title>Improved High-Quality Draft sequence of Metallosphaera yellowstonensis MK1.</title>
        <authorList>
            <consortium name="US DOE Joint Genome Institute"/>
            <person name="Lucas S."/>
            <person name="Han J."/>
            <person name="Cheng J.-F."/>
            <person name="Goodwin L."/>
            <person name="Pitluck S."/>
            <person name="Peters L."/>
            <person name="Teshima H."/>
            <person name="Detter J.C."/>
            <person name="Han C."/>
            <person name="Tapia R."/>
            <person name="Land M."/>
            <person name="Hauser L."/>
            <person name="Kyrpides N."/>
            <person name="Kozubal M."/>
            <person name="Macur R.E."/>
            <person name="Jay Z."/>
            <person name="Inskeep W."/>
            <person name="Woyke T."/>
        </authorList>
    </citation>
    <scope>NUCLEOTIDE SEQUENCE [LARGE SCALE GENOMIC DNA]</scope>
    <source>
        <strain evidence="2 3">MK1</strain>
    </source>
</reference>
<dbReference type="SMART" id="SM00849">
    <property type="entry name" value="Lactamase_B"/>
    <property type="match status" value="1"/>
</dbReference>
<dbReference type="AlphaFoldDB" id="H2C448"/>
<organism evidence="2 3">
    <name type="scientific">Metallosphaera yellowstonensis MK1</name>
    <dbReference type="NCBI Taxonomy" id="671065"/>
    <lineage>
        <taxon>Archaea</taxon>
        <taxon>Thermoproteota</taxon>
        <taxon>Thermoprotei</taxon>
        <taxon>Sulfolobales</taxon>
        <taxon>Sulfolobaceae</taxon>
        <taxon>Metallosphaera</taxon>
    </lineage>
</organism>
<dbReference type="PANTHER" id="PTHR43041:SF1">
    <property type="entry name" value="METALLO-BETA-LACTAMASE DOMAIN-CONTAINING PROTEIN"/>
    <property type="match status" value="1"/>
</dbReference>
<evidence type="ECO:0000313" key="3">
    <source>
        <dbReference type="Proteomes" id="UP000003980"/>
    </source>
</evidence>
<dbReference type="Proteomes" id="UP000003980">
    <property type="component" value="Unassembled WGS sequence"/>
</dbReference>
<dbReference type="PANTHER" id="PTHR43041">
    <property type="entry name" value="HYDROLASE, METALLO-BETA-LACTAMASE SUPERFAMILY"/>
    <property type="match status" value="1"/>
</dbReference>